<dbReference type="EMBL" id="KZ824950">
    <property type="protein sequence ID" value="RAH71195.1"/>
    <property type="molecule type" value="Genomic_DNA"/>
</dbReference>
<name>A0ACD1HC14_9EURO</name>
<evidence type="ECO:0000313" key="1">
    <source>
        <dbReference type="EMBL" id="RAH71195.1"/>
    </source>
</evidence>
<reference evidence="1" key="1">
    <citation type="submission" date="2018-02" db="EMBL/GenBank/DDBJ databases">
        <title>The genomes of Aspergillus section Nigri reveals drivers in fungal speciation.</title>
        <authorList>
            <consortium name="DOE Joint Genome Institute"/>
            <person name="Vesth T.C."/>
            <person name="Nybo J."/>
            <person name="Theobald S."/>
            <person name="Brandl J."/>
            <person name="Frisvad J.C."/>
            <person name="Nielsen K.F."/>
            <person name="Lyhne E.K."/>
            <person name="Kogle M.E."/>
            <person name="Kuo A."/>
            <person name="Riley R."/>
            <person name="Clum A."/>
            <person name="Nolan M."/>
            <person name="Lipzen A."/>
            <person name="Salamov A."/>
            <person name="Henrissat B."/>
            <person name="Wiebenga A."/>
            <person name="De vries R.P."/>
            <person name="Grigoriev I.V."/>
            <person name="Mortensen U.H."/>
            <person name="Andersen M.R."/>
            <person name="Baker S.E."/>
        </authorList>
    </citation>
    <scope>NUCLEOTIDE SEQUENCE</scope>
    <source>
        <strain evidence="1">CBS 121060</strain>
    </source>
</reference>
<organism evidence="1 2">
    <name type="scientific">Aspergillus aculeatinus CBS 121060</name>
    <dbReference type="NCBI Taxonomy" id="1448322"/>
    <lineage>
        <taxon>Eukaryota</taxon>
        <taxon>Fungi</taxon>
        <taxon>Dikarya</taxon>
        <taxon>Ascomycota</taxon>
        <taxon>Pezizomycotina</taxon>
        <taxon>Eurotiomycetes</taxon>
        <taxon>Eurotiomycetidae</taxon>
        <taxon>Eurotiales</taxon>
        <taxon>Aspergillaceae</taxon>
        <taxon>Aspergillus</taxon>
        <taxon>Aspergillus subgen. Circumdati</taxon>
    </lineage>
</organism>
<proteinExistence type="predicted"/>
<dbReference type="Proteomes" id="UP000249661">
    <property type="component" value="Unassembled WGS sequence"/>
</dbReference>
<accession>A0ACD1HC14</accession>
<gene>
    <name evidence="1" type="ORF">BO66DRAFT_59734</name>
</gene>
<evidence type="ECO:0000313" key="2">
    <source>
        <dbReference type="Proteomes" id="UP000249661"/>
    </source>
</evidence>
<keyword evidence="2" id="KW-1185">Reference proteome</keyword>
<sequence>MSAHSIKEQAVKSVDFSKLLELTTLSGLLPKIGRVSHWSSFAHHLGKSECSLSSPSSCCIPDGRIARRFLQVSFAAVPDFCSRPRSAYIQFSTMRLRETIASESYAAMWRISDNFHCRCPSLGGGGEVAWRPNLSNATTGAQLNKYCKHTLLDSEPLTVMTIITHRLVPFFSNVVVSPSLLQVWQPWPLCWLVDGSKNCL</sequence>
<protein>
    <submittedName>
        <fullName evidence="1">Uncharacterized protein</fullName>
    </submittedName>
</protein>